<comment type="caution">
    <text evidence="4">The sequence shown here is derived from an EMBL/GenBank/DDBJ whole genome shotgun (WGS) entry which is preliminary data.</text>
</comment>
<dbReference type="GO" id="GO:0008270">
    <property type="term" value="F:zinc ion binding"/>
    <property type="evidence" value="ECO:0007669"/>
    <property type="project" value="UniProtKB-KW"/>
</dbReference>
<feature type="compositionally biased region" description="Polar residues" evidence="2">
    <location>
        <begin position="84"/>
        <end position="101"/>
    </location>
</feature>
<evidence type="ECO:0000313" key="4">
    <source>
        <dbReference type="EMBL" id="CAG8561437.1"/>
    </source>
</evidence>
<evidence type="ECO:0000259" key="3">
    <source>
        <dbReference type="PROSITE" id="PS50157"/>
    </source>
</evidence>
<gene>
    <name evidence="4" type="ORF">CPELLU_LOCUS5219</name>
</gene>
<keyword evidence="1" id="KW-0862">Zinc</keyword>
<feature type="compositionally biased region" description="Acidic residues" evidence="2">
    <location>
        <begin position="74"/>
        <end position="83"/>
    </location>
</feature>
<dbReference type="InterPro" id="IPR036236">
    <property type="entry name" value="Znf_C2H2_sf"/>
</dbReference>
<accession>A0A9N9BE03</accession>
<dbReference type="AlphaFoldDB" id="A0A9N9BE03"/>
<dbReference type="PROSITE" id="PS00028">
    <property type="entry name" value="ZINC_FINGER_C2H2_1"/>
    <property type="match status" value="2"/>
</dbReference>
<evidence type="ECO:0000313" key="5">
    <source>
        <dbReference type="Proteomes" id="UP000789759"/>
    </source>
</evidence>
<keyword evidence="5" id="KW-1185">Reference proteome</keyword>
<evidence type="ECO:0000256" key="1">
    <source>
        <dbReference type="PROSITE-ProRule" id="PRU00042"/>
    </source>
</evidence>
<keyword evidence="1" id="KW-0863">Zinc-finger</keyword>
<name>A0A9N9BE03_9GLOM</name>
<feature type="domain" description="C2H2-type" evidence="3">
    <location>
        <begin position="192"/>
        <end position="217"/>
    </location>
</feature>
<dbReference type="Proteomes" id="UP000789759">
    <property type="component" value="Unassembled WGS sequence"/>
</dbReference>
<dbReference type="Gene3D" id="3.30.160.60">
    <property type="entry name" value="Classic Zinc Finger"/>
    <property type="match status" value="1"/>
</dbReference>
<reference evidence="4" key="1">
    <citation type="submission" date="2021-06" db="EMBL/GenBank/DDBJ databases">
        <authorList>
            <person name="Kallberg Y."/>
            <person name="Tangrot J."/>
            <person name="Rosling A."/>
        </authorList>
    </citation>
    <scope>NUCLEOTIDE SEQUENCE</scope>
    <source>
        <strain evidence="4">FL966</strain>
    </source>
</reference>
<keyword evidence="1" id="KW-0479">Metal-binding</keyword>
<dbReference type="SUPFAM" id="SSF57667">
    <property type="entry name" value="beta-beta-alpha zinc fingers"/>
    <property type="match status" value="1"/>
</dbReference>
<dbReference type="SMART" id="SM00355">
    <property type="entry name" value="ZnF_C2H2"/>
    <property type="match status" value="2"/>
</dbReference>
<dbReference type="PROSITE" id="PS50157">
    <property type="entry name" value="ZINC_FINGER_C2H2_2"/>
    <property type="match status" value="1"/>
</dbReference>
<sequence length="253" mass="29139">FVHLTPTPQKFQNSRYKNTVSKIMDLKYGLICLYPELARFSSYEEAKEWLVSESSGQILNSSTDTPLNDRPIDDINDDTESESSFDSKVTDESPSFDNNPMQDFDESNHEDILNNEATDSKQTSNDDSIRDEHRDKSGTWKSTQQDSAETAKIANMKHSKSRIGLRSVKIFSNLRSRFVKIEANKPCEEKKYICPDPLCKAKFAKSCHLKAHREVHAKGFFLCSFEDCGKVFFTRRDACNHFLLDHDEWENQT</sequence>
<feature type="region of interest" description="Disordered" evidence="2">
    <location>
        <begin position="58"/>
        <end position="151"/>
    </location>
</feature>
<dbReference type="OrthoDB" id="2333393at2759"/>
<protein>
    <submittedName>
        <fullName evidence="4">4406_t:CDS:1</fullName>
    </submittedName>
</protein>
<organism evidence="4 5">
    <name type="scientific">Cetraspora pellucida</name>
    <dbReference type="NCBI Taxonomy" id="1433469"/>
    <lineage>
        <taxon>Eukaryota</taxon>
        <taxon>Fungi</taxon>
        <taxon>Fungi incertae sedis</taxon>
        <taxon>Mucoromycota</taxon>
        <taxon>Glomeromycotina</taxon>
        <taxon>Glomeromycetes</taxon>
        <taxon>Diversisporales</taxon>
        <taxon>Gigasporaceae</taxon>
        <taxon>Cetraspora</taxon>
    </lineage>
</organism>
<feature type="compositionally biased region" description="Polar residues" evidence="2">
    <location>
        <begin position="139"/>
        <end position="148"/>
    </location>
</feature>
<feature type="compositionally biased region" description="Basic and acidic residues" evidence="2">
    <location>
        <begin position="127"/>
        <end position="138"/>
    </location>
</feature>
<feature type="compositionally biased region" description="Polar residues" evidence="2">
    <location>
        <begin position="115"/>
        <end position="126"/>
    </location>
</feature>
<evidence type="ECO:0000256" key="2">
    <source>
        <dbReference type="SAM" id="MobiDB-lite"/>
    </source>
</evidence>
<feature type="non-terminal residue" evidence="4">
    <location>
        <position position="1"/>
    </location>
</feature>
<proteinExistence type="predicted"/>
<dbReference type="EMBL" id="CAJVQA010002946">
    <property type="protein sequence ID" value="CAG8561437.1"/>
    <property type="molecule type" value="Genomic_DNA"/>
</dbReference>
<dbReference type="InterPro" id="IPR013087">
    <property type="entry name" value="Znf_C2H2_type"/>
</dbReference>